<dbReference type="PANTHER" id="PTHR10359:SF18">
    <property type="entry name" value="ENDONUCLEASE III"/>
    <property type="match status" value="1"/>
</dbReference>
<proteinExistence type="inferred from homology"/>
<evidence type="ECO:0000256" key="9">
    <source>
        <dbReference type="ARBA" id="ARBA00023295"/>
    </source>
</evidence>
<dbReference type="SMART" id="SM00478">
    <property type="entry name" value="ENDO3c"/>
    <property type="match status" value="1"/>
</dbReference>
<keyword evidence="6" id="KW-0408">Iron</keyword>
<keyword evidence="2" id="KW-0004">4Fe-4S</keyword>
<dbReference type="CDD" id="cd00056">
    <property type="entry name" value="ENDO3c"/>
    <property type="match status" value="1"/>
</dbReference>
<evidence type="ECO:0000256" key="3">
    <source>
        <dbReference type="ARBA" id="ARBA00022723"/>
    </source>
</evidence>
<dbReference type="NCBIfam" id="TIGR01083">
    <property type="entry name" value="nth"/>
    <property type="match status" value="1"/>
</dbReference>
<dbReference type="InterPro" id="IPR003265">
    <property type="entry name" value="HhH-GPD_domain"/>
</dbReference>
<dbReference type="FunFam" id="1.10.340.30:FF:000001">
    <property type="entry name" value="Endonuclease III"/>
    <property type="match status" value="1"/>
</dbReference>
<dbReference type="InterPro" id="IPR005759">
    <property type="entry name" value="Nth"/>
</dbReference>
<protein>
    <recommendedName>
        <fullName evidence="10">Endonuclease III</fullName>
        <ecNumber evidence="10">4.2.99.18</ecNumber>
    </recommendedName>
    <alternativeName>
        <fullName evidence="10">DNA-(apurinic or apyrimidinic site) lyase</fullName>
    </alternativeName>
</protein>
<comment type="caution">
    <text evidence="10">Lacks conserved residue(s) required for the propagation of feature annotation.</text>
</comment>
<evidence type="ECO:0000256" key="10">
    <source>
        <dbReference type="HAMAP-Rule" id="MF_00942"/>
    </source>
</evidence>
<accession>A0A1F6M9Z1</accession>
<evidence type="ECO:0000256" key="6">
    <source>
        <dbReference type="ARBA" id="ARBA00023004"/>
    </source>
</evidence>
<evidence type="ECO:0000256" key="4">
    <source>
        <dbReference type="ARBA" id="ARBA00022763"/>
    </source>
</evidence>
<dbReference type="EMBL" id="MFQB01000015">
    <property type="protein sequence ID" value="OGH68472.1"/>
    <property type="molecule type" value="Genomic_DNA"/>
</dbReference>
<keyword evidence="8 10" id="KW-0234">DNA repair</keyword>
<dbReference type="SUPFAM" id="SSF48150">
    <property type="entry name" value="DNA-glycosylase"/>
    <property type="match status" value="1"/>
</dbReference>
<organism evidence="12 13">
    <name type="scientific">Candidatus Magasanikbacteria bacterium RIFCSPHIGHO2_02_FULL_47_14</name>
    <dbReference type="NCBI Taxonomy" id="1798680"/>
    <lineage>
        <taxon>Bacteria</taxon>
        <taxon>Candidatus Magasanikiibacteriota</taxon>
    </lineage>
</organism>
<dbReference type="HAMAP" id="MF_00942">
    <property type="entry name" value="Nth"/>
    <property type="match status" value="1"/>
</dbReference>
<dbReference type="Gene3D" id="1.10.340.30">
    <property type="entry name" value="Hypothetical protein, domain 2"/>
    <property type="match status" value="1"/>
</dbReference>
<evidence type="ECO:0000256" key="5">
    <source>
        <dbReference type="ARBA" id="ARBA00022801"/>
    </source>
</evidence>
<dbReference type="Gene3D" id="1.10.1670.10">
    <property type="entry name" value="Helix-hairpin-Helix base-excision DNA repair enzymes (C-terminal)"/>
    <property type="match status" value="1"/>
</dbReference>
<reference evidence="12 13" key="1">
    <citation type="journal article" date="2016" name="Nat. Commun.">
        <title>Thousands of microbial genomes shed light on interconnected biogeochemical processes in an aquifer system.</title>
        <authorList>
            <person name="Anantharaman K."/>
            <person name="Brown C.T."/>
            <person name="Hug L.A."/>
            <person name="Sharon I."/>
            <person name="Castelle C.J."/>
            <person name="Probst A.J."/>
            <person name="Thomas B.C."/>
            <person name="Singh A."/>
            <person name="Wilkins M.J."/>
            <person name="Karaoz U."/>
            <person name="Brodie E.L."/>
            <person name="Williams K.H."/>
            <person name="Hubbard S.S."/>
            <person name="Banfield J.F."/>
        </authorList>
    </citation>
    <scope>NUCLEOTIDE SEQUENCE [LARGE SCALE GENOMIC DNA]</scope>
</reference>
<keyword evidence="12" id="KW-0540">Nuclease</keyword>
<keyword evidence="10" id="KW-0238">DNA-binding</keyword>
<evidence type="ECO:0000313" key="12">
    <source>
        <dbReference type="EMBL" id="OGH68472.1"/>
    </source>
</evidence>
<evidence type="ECO:0000256" key="8">
    <source>
        <dbReference type="ARBA" id="ARBA00023204"/>
    </source>
</evidence>
<dbReference type="Pfam" id="PF00633">
    <property type="entry name" value="HHH"/>
    <property type="match status" value="1"/>
</dbReference>
<comment type="caution">
    <text evidence="12">The sequence shown here is derived from an EMBL/GenBank/DDBJ whole genome shotgun (WGS) entry which is preliminary data.</text>
</comment>
<dbReference type="GO" id="GO:0046872">
    <property type="term" value="F:metal ion binding"/>
    <property type="evidence" value="ECO:0007669"/>
    <property type="project" value="UniProtKB-KW"/>
</dbReference>
<dbReference type="GO" id="GO:0003677">
    <property type="term" value="F:DNA binding"/>
    <property type="evidence" value="ECO:0007669"/>
    <property type="project" value="UniProtKB-UniRule"/>
</dbReference>
<keyword evidence="9 10" id="KW-0326">Glycosidase</keyword>
<evidence type="ECO:0000256" key="1">
    <source>
        <dbReference type="ARBA" id="ARBA00008343"/>
    </source>
</evidence>
<evidence type="ECO:0000313" key="13">
    <source>
        <dbReference type="Proteomes" id="UP000176282"/>
    </source>
</evidence>
<comment type="similarity">
    <text evidence="1 10">Belongs to the Nth/MutY family.</text>
</comment>
<comment type="function">
    <text evidence="10">DNA repair enzyme that has both DNA N-glycosylase activity and AP-lyase activity. The DNA N-glycosylase activity releases various damaged pyrimidines from DNA by cleaving the N-glycosidic bond, leaving an AP (apurinic/apyrimidinic) site. The AP-lyase activity cleaves the phosphodiester bond 3' to the AP site by a beta-elimination, leaving a 3'-terminal unsaturated sugar and a product with a terminal 5'-phosphate.</text>
</comment>
<keyword evidence="12" id="KW-0255">Endonuclease</keyword>
<dbReference type="InterPro" id="IPR000445">
    <property type="entry name" value="HhH_motif"/>
</dbReference>
<dbReference type="EC" id="4.2.99.18" evidence="10"/>
<dbReference type="PIRSF" id="PIRSF001435">
    <property type="entry name" value="Nth"/>
    <property type="match status" value="1"/>
</dbReference>
<dbReference type="Proteomes" id="UP000176282">
    <property type="component" value="Unassembled WGS sequence"/>
</dbReference>
<dbReference type="Pfam" id="PF00730">
    <property type="entry name" value="HhH-GPD"/>
    <property type="match status" value="1"/>
</dbReference>
<name>A0A1F6M9Z1_9BACT</name>
<dbReference type="GO" id="GO:0006285">
    <property type="term" value="P:base-excision repair, AP site formation"/>
    <property type="evidence" value="ECO:0007669"/>
    <property type="project" value="TreeGrafter"/>
</dbReference>
<keyword evidence="3" id="KW-0479">Metal-binding</keyword>
<keyword evidence="5 10" id="KW-0378">Hydrolase</keyword>
<evidence type="ECO:0000256" key="2">
    <source>
        <dbReference type="ARBA" id="ARBA00022485"/>
    </source>
</evidence>
<gene>
    <name evidence="10" type="primary">nth</name>
    <name evidence="12" type="ORF">A3J66_01715</name>
</gene>
<dbReference type="PANTHER" id="PTHR10359">
    <property type="entry name" value="A/G-SPECIFIC ADENINE GLYCOSYLASE/ENDONUCLEASE III"/>
    <property type="match status" value="1"/>
</dbReference>
<dbReference type="AlphaFoldDB" id="A0A1F6M9Z1"/>
<comment type="cofactor">
    <cofactor evidence="10">
        <name>[4Fe-4S] cluster</name>
        <dbReference type="ChEBI" id="CHEBI:49883"/>
    </cofactor>
    <text evidence="10">Binds 1 [4Fe-4S] cluster.</text>
</comment>
<dbReference type="STRING" id="1798680.A3J66_01715"/>
<dbReference type="InterPro" id="IPR023170">
    <property type="entry name" value="HhH_base_excis_C"/>
</dbReference>
<evidence type="ECO:0000256" key="7">
    <source>
        <dbReference type="ARBA" id="ARBA00023014"/>
    </source>
</evidence>
<dbReference type="InterPro" id="IPR011257">
    <property type="entry name" value="DNA_glycosylase"/>
</dbReference>
<sequence length="218" mass="24820">MIYYADMNEFAERKHRANIILLELKKLFPKPTIALRYHTEWELLVAVILSAQCTDKKVNEVTARLFKQYPTVQSYARTTPAILAEHVRQVGLYKTKAKHIVATAQMILRDHRGIVPNNLAELTKLPGVGRKTANVVLGALHGIADGIAVDTHVARLARKFGLTAHHDPRKIEQDLTEVIPQKEWIDFTHRLILYGRQYSPARKREDTSDPISRALDSE</sequence>
<comment type="catalytic activity">
    <reaction evidence="10">
        <text>2'-deoxyribonucleotide-(2'-deoxyribose 5'-phosphate)-2'-deoxyribonucleotide-DNA = a 3'-end 2'-deoxyribonucleotide-(2,3-dehydro-2,3-deoxyribose 5'-phosphate)-DNA + a 5'-end 5'-phospho-2'-deoxyribonucleoside-DNA + H(+)</text>
        <dbReference type="Rhea" id="RHEA:66592"/>
        <dbReference type="Rhea" id="RHEA-COMP:13180"/>
        <dbReference type="Rhea" id="RHEA-COMP:16897"/>
        <dbReference type="Rhea" id="RHEA-COMP:17067"/>
        <dbReference type="ChEBI" id="CHEBI:15378"/>
        <dbReference type="ChEBI" id="CHEBI:136412"/>
        <dbReference type="ChEBI" id="CHEBI:157695"/>
        <dbReference type="ChEBI" id="CHEBI:167181"/>
        <dbReference type="EC" id="4.2.99.18"/>
    </reaction>
</comment>
<keyword evidence="10" id="KW-0456">Lyase</keyword>
<dbReference type="GO" id="GO:0019104">
    <property type="term" value="F:DNA N-glycosylase activity"/>
    <property type="evidence" value="ECO:0007669"/>
    <property type="project" value="UniProtKB-UniRule"/>
</dbReference>
<dbReference type="GO" id="GO:0051539">
    <property type="term" value="F:4 iron, 4 sulfur cluster binding"/>
    <property type="evidence" value="ECO:0007669"/>
    <property type="project" value="UniProtKB-KW"/>
</dbReference>
<keyword evidence="7" id="KW-0411">Iron-sulfur</keyword>
<evidence type="ECO:0000259" key="11">
    <source>
        <dbReference type="SMART" id="SM00478"/>
    </source>
</evidence>
<keyword evidence="4 10" id="KW-0227">DNA damage</keyword>
<feature type="domain" description="HhH-GPD" evidence="11">
    <location>
        <begin position="49"/>
        <end position="197"/>
    </location>
</feature>
<dbReference type="GO" id="GO:0140078">
    <property type="term" value="F:class I DNA-(apurinic or apyrimidinic site) endonuclease activity"/>
    <property type="evidence" value="ECO:0007669"/>
    <property type="project" value="UniProtKB-EC"/>
</dbReference>